<dbReference type="Pfam" id="PF13895">
    <property type="entry name" value="Ig_2"/>
    <property type="match status" value="2"/>
</dbReference>
<proteinExistence type="predicted"/>
<feature type="chain" id="PRO_5044681098" evidence="14">
    <location>
        <begin position="38"/>
        <end position="288"/>
    </location>
</feature>
<evidence type="ECO:0000256" key="1">
    <source>
        <dbReference type="ARBA" id="ARBA00004251"/>
    </source>
</evidence>
<evidence type="ECO:0000256" key="13">
    <source>
        <dbReference type="SAM" id="Phobius"/>
    </source>
</evidence>
<dbReference type="GO" id="GO:0019864">
    <property type="term" value="F:IgG binding"/>
    <property type="evidence" value="ECO:0007669"/>
    <property type="project" value="UniProtKB-KW"/>
</dbReference>
<keyword evidence="6" id="KW-0677">Repeat</keyword>
<dbReference type="InterPro" id="IPR007110">
    <property type="entry name" value="Ig-like_dom"/>
</dbReference>
<comment type="subcellular location">
    <subcellularLocation>
        <location evidence="1">Cell membrane</location>
        <topology evidence="1">Single-pass type I membrane protein</topology>
    </subcellularLocation>
</comment>
<keyword evidence="10" id="KW-0675">Receptor</keyword>
<dbReference type="SMART" id="SM00409">
    <property type="entry name" value="IG"/>
    <property type="match status" value="2"/>
</dbReference>
<keyword evidence="3" id="KW-0390">IgG-binding protein</keyword>
<sequence length="288" mass="32375">MTLDTQMFQNAHSGSQWLLPPLTILLLFAFADRQSAALPKAVVKLDPPWIQVLKEDMVTLMCEGTHNPGNSSTQWFHNGRAIRSQVQSSYTFKATVNDSGEYRCQMEQTHLSDPVDLGVISDWLLLQTPQLVFLEGETITLRCHSWRNKPLNRISFFHNEKSVRYHHYSSNFSIPKANHSHSGDYYCKGSLGRTQHQSKTVTITVQGPKSSRSLPVLTIVAAVTGIAVAAIVIILVSLVYLKKKQVPDNPPDLEEAAKTEAENTITYSLLKHPEAPDEETEHDYQNHI</sequence>
<evidence type="ECO:0000256" key="11">
    <source>
        <dbReference type="ARBA" id="ARBA00023180"/>
    </source>
</evidence>
<dbReference type="GeneTree" id="ENSGT01050000244808"/>
<accession>A0A8C6H377</accession>
<dbReference type="PROSITE" id="PS50835">
    <property type="entry name" value="IG_LIKE"/>
    <property type="match status" value="2"/>
</dbReference>
<dbReference type="InterPro" id="IPR013783">
    <property type="entry name" value="Ig-like_fold"/>
</dbReference>
<evidence type="ECO:0000313" key="16">
    <source>
        <dbReference type="Ensembl" id="ENSMSIP00000015577.1"/>
    </source>
</evidence>
<dbReference type="GO" id="GO:0001788">
    <property type="term" value="P:antibody-dependent cellular cytotoxicity"/>
    <property type="evidence" value="ECO:0007669"/>
    <property type="project" value="TreeGrafter"/>
</dbReference>
<dbReference type="Ensembl" id="ENSMSIT00000019755.1">
    <property type="protein sequence ID" value="ENSMSIP00000015562.1"/>
    <property type="gene ID" value="ENSMSIG00000013209.1"/>
</dbReference>
<keyword evidence="9" id="KW-1015">Disulfide bond</keyword>
<evidence type="ECO:0000256" key="12">
    <source>
        <dbReference type="ARBA" id="ARBA00023319"/>
    </source>
</evidence>
<keyword evidence="8 13" id="KW-0472">Membrane</keyword>
<evidence type="ECO:0000256" key="7">
    <source>
        <dbReference type="ARBA" id="ARBA00022989"/>
    </source>
</evidence>
<dbReference type="Ensembl" id="ENSMSIT00000019772.1">
    <property type="protein sequence ID" value="ENSMSIP00000015577.1"/>
    <property type="gene ID" value="ENSMSIG00000013209.1"/>
</dbReference>
<feature type="transmembrane region" description="Helical" evidence="13">
    <location>
        <begin position="216"/>
        <end position="241"/>
    </location>
</feature>
<dbReference type="GO" id="GO:0032760">
    <property type="term" value="P:positive regulation of tumor necrosis factor production"/>
    <property type="evidence" value="ECO:0007669"/>
    <property type="project" value="TreeGrafter"/>
</dbReference>
<dbReference type="GO" id="GO:0050766">
    <property type="term" value="P:positive regulation of phagocytosis"/>
    <property type="evidence" value="ECO:0007669"/>
    <property type="project" value="TreeGrafter"/>
</dbReference>
<keyword evidence="4 13" id="KW-0812">Transmembrane</keyword>
<protein>
    <submittedName>
        <fullName evidence="16">Fc receptor, IgG, low affinity IIb</fullName>
    </submittedName>
</protein>
<reference evidence="16" key="1">
    <citation type="submission" date="2025-05" db="UniProtKB">
        <authorList>
            <consortium name="Ensembl"/>
        </authorList>
    </citation>
    <scope>IDENTIFICATION</scope>
</reference>
<organism evidence="16 17">
    <name type="scientific">Mus spicilegus</name>
    <name type="common">Mound-building mouse</name>
    <dbReference type="NCBI Taxonomy" id="10103"/>
    <lineage>
        <taxon>Eukaryota</taxon>
        <taxon>Metazoa</taxon>
        <taxon>Chordata</taxon>
        <taxon>Craniata</taxon>
        <taxon>Vertebrata</taxon>
        <taxon>Euteleostomi</taxon>
        <taxon>Mammalia</taxon>
        <taxon>Eutheria</taxon>
        <taxon>Euarchontoglires</taxon>
        <taxon>Glires</taxon>
        <taxon>Rodentia</taxon>
        <taxon>Myomorpha</taxon>
        <taxon>Muroidea</taxon>
        <taxon>Muridae</taxon>
        <taxon>Murinae</taxon>
        <taxon>Mus</taxon>
        <taxon>Mus</taxon>
    </lineage>
</organism>
<feature type="domain" description="Ig-like" evidence="15">
    <location>
        <begin position="39"/>
        <end position="121"/>
    </location>
</feature>
<evidence type="ECO:0000256" key="9">
    <source>
        <dbReference type="ARBA" id="ARBA00023157"/>
    </source>
</evidence>
<dbReference type="FunFam" id="2.60.40.10:FF:000217">
    <property type="entry name" value="High affinity immunoglobulin gamma Fc receptor I"/>
    <property type="match status" value="1"/>
</dbReference>
<name>A0A8C6H377_MUSSI</name>
<evidence type="ECO:0000256" key="8">
    <source>
        <dbReference type="ARBA" id="ARBA00023136"/>
    </source>
</evidence>
<evidence type="ECO:0000256" key="10">
    <source>
        <dbReference type="ARBA" id="ARBA00023170"/>
    </source>
</evidence>
<evidence type="ECO:0000256" key="14">
    <source>
        <dbReference type="SAM" id="SignalP"/>
    </source>
</evidence>
<dbReference type="GO" id="GO:0009897">
    <property type="term" value="C:external side of plasma membrane"/>
    <property type="evidence" value="ECO:0007669"/>
    <property type="project" value="TreeGrafter"/>
</dbReference>
<dbReference type="PANTHER" id="PTHR11481">
    <property type="entry name" value="IMMUNOGLOBULIN FC RECEPTOR"/>
    <property type="match status" value="1"/>
</dbReference>
<feature type="domain" description="Ig-like" evidence="15">
    <location>
        <begin position="135"/>
        <end position="204"/>
    </location>
</feature>
<evidence type="ECO:0000256" key="2">
    <source>
        <dbReference type="ARBA" id="ARBA00022475"/>
    </source>
</evidence>
<evidence type="ECO:0000256" key="5">
    <source>
        <dbReference type="ARBA" id="ARBA00022729"/>
    </source>
</evidence>
<dbReference type="Gene3D" id="2.60.40.10">
    <property type="entry name" value="Immunoglobulins"/>
    <property type="match status" value="2"/>
</dbReference>
<keyword evidence="11" id="KW-0325">Glycoprotein</keyword>
<keyword evidence="17" id="KW-1185">Reference proteome</keyword>
<evidence type="ECO:0000256" key="3">
    <source>
        <dbReference type="ARBA" id="ARBA00022652"/>
    </source>
</evidence>
<dbReference type="AlphaFoldDB" id="A0A8C6H377"/>
<dbReference type="GO" id="GO:0016192">
    <property type="term" value="P:vesicle-mediated transport"/>
    <property type="evidence" value="ECO:0007669"/>
    <property type="project" value="UniProtKB-ARBA"/>
</dbReference>
<keyword evidence="5 14" id="KW-0732">Signal</keyword>
<dbReference type="PANTHER" id="PTHR11481:SF97">
    <property type="entry name" value="LOW AFFINITY IMMUNOGLOBULIN GAMMA FC REGION RECEPTOR II-B-RELATED"/>
    <property type="match status" value="1"/>
</dbReference>
<dbReference type="Proteomes" id="UP000694415">
    <property type="component" value="Unplaced"/>
</dbReference>
<evidence type="ECO:0000313" key="17">
    <source>
        <dbReference type="Proteomes" id="UP000694415"/>
    </source>
</evidence>
<keyword evidence="2" id="KW-1003">Cell membrane</keyword>
<keyword evidence="7 13" id="KW-1133">Transmembrane helix</keyword>
<dbReference type="InterPro" id="IPR003599">
    <property type="entry name" value="Ig_sub"/>
</dbReference>
<dbReference type="SUPFAM" id="SSF48726">
    <property type="entry name" value="Immunoglobulin"/>
    <property type="match status" value="2"/>
</dbReference>
<evidence type="ECO:0000259" key="15">
    <source>
        <dbReference type="PROSITE" id="PS50835"/>
    </source>
</evidence>
<dbReference type="InterPro" id="IPR050488">
    <property type="entry name" value="Ig_Fc_receptor"/>
</dbReference>
<feature type="signal peptide" evidence="14">
    <location>
        <begin position="1"/>
        <end position="37"/>
    </location>
</feature>
<dbReference type="InterPro" id="IPR036179">
    <property type="entry name" value="Ig-like_dom_sf"/>
</dbReference>
<dbReference type="CDD" id="cd05753">
    <property type="entry name" value="Ig2_FcgammaR_like"/>
    <property type="match status" value="1"/>
</dbReference>
<keyword evidence="12" id="KW-0393">Immunoglobulin domain</keyword>
<evidence type="ECO:0000256" key="6">
    <source>
        <dbReference type="ARBA" id="ARBA00022737"/>
    </source>
</evidence>
<dbReference type="FunFam" id="2.60.40.10:FF:000356">
    <property type="entry name" value="Low affinity immunoglobulin gamma Fc region receptor III-A"/>
    <property type="match status" value="1"/>
</dbReference>
<evidence type="ECO:0000256" key="4">
    <source>
        <dbReference type="ARBA" id="ARBA00022692"/>
    </source>
</evidence>
<dbReference type="GO" id="GO:0019770">
    <property type="term" value="F:IgG receptor activity"/>
    <property type="evidence" value="ECO:0007669"/>
    <property type="project" value="TreeGrafter"/>
</dbReference>